<dbReference type="AlphaFoldDB" id="A0AAV6PNS3"/>
<evidence type="ECO:0000313" key="1">
    <source>
        <dbReference type="EMBL" id="KAG7468959.1"/>
    </source>
</evidence>
<sequence>MDAELTLEKAINKARQSEQKRMSRILEGLEGVVCQMDDVLIWGASQSEDDERLRKRLTRLQEAEVTLNDKCDFSKSRIKFLGQLIDATGVSADPDKVGTVKAMTEPSNVSERLRMQLMRFSYIISHVPGKDIATADVLSRAPTENTAEGLQEEEVSLYVDAVIANLPASDKRLIEIETHQDRDTIPHTEEILQGGLAR</sequence>
<evidence type="ECO:0000313" key="2">
    <source>
        <dbReference type="Proteomes" id="UP000693946"/>
    </source>
</evidence>
<name>A0AAV6PNS3_SOLSE</name>
<organism evidence="1 2">
    <name type="scientific">Solea senegalensis</name>
    <name type="common">Senegalese sole</name>
    <dbReference type="NCBI Taxonomy" id="28829"/>
    <lineage>
        <taxon>Eukaryota</taxon>
        <taxon>Metazoa</taxon>
        <taxon>Chordata</taxon>
        <taxon>Craniata</taxon>
        <taxon>Vertebrata</taxon>
        <taxon>Euteleostomi</taxon>
        <taxon>Actinopterygii</taxon>
        <taxon>Neopterygii</taxon>
        <taxon>Teleostei</taxon>
        <taxon>Neoteleostei</taxon>
        <taxon>Acanthomorphata</taxon>
        <taxon>Carangaria</taxon>
        <taxon>Pleuronectiformes</taxon>
        <taxon>Pleuronectoidei</taxon>
        <taxon>Soleidae</taxon>
        <taxon>Solea</taxon>
    </lineage>
</organism>
<protein>
    <submittedName>
        <fullName evidence="1">Uncharacterized protein</fullName>
    </submittedName>
</protein>
<dbReference type="Proteomes" id="UP000693946">
    <property type="component" value="Unassembled WGS sequence"/>
</dbReference>
<dbReference type="PANTHER" id="PTHR37984">
    <property type="entry name" value="PROTEIN CBG26694"/>
    <property type="match status" value="1"/>
</dbReference>
<dbReference type="EMBL" id="JAGKHQ010000348">
    <property type="protein sequence ID" value="KAG7468959.1"/>
    <property type="molecule type" value="Genomic_DNA"/>
</dbReference>
<gene>
    <name evidence="1" type="ORF">JOB18_026682</name>
</gene>
<reference evidence="1 2" key="1">
    <citation type="journal article" date="2021" name="Sci. Rep.">
        <title>Chromosome anchoring in Senegalese sole (Solea senegalensis) reveals sex-associated markers and genome rearrangements in flatfish.</title>
        <authorList>
            <person name="Guerrero-Cozar I."/>
            <person name="Gomez-Garrido J."/>
            <person name="Berbel C."/>
            <person name="Martinez-Blanch J.F."/>
            <person name="Alioto T."/>
            <person name="Claros M.G."/>
            <person name="Gagnaire P.A."/>
            <person name="Manchado M."/>
        </authorList>
    </citation>
    <scope>NUCLEOTIDE SEQUENCE [LARGE SCALE GENOMIC DNA]</scope>
    <source>
        <strain evidence="1">Sse05_10M</strain>
    </source>
</reference>
<dbReference type="InterPro" id="IPR050951">
    <property type="entry name" value="Retrovirus_Pol_polyprotein"/>
</dbReference>
<keyword evidence="2" id="KW-1185">Reference proteome</keyword>
<comment type="caution">
    <text evidence="1">The sequence shown here is derived from an EMBL/GenBank/DDBJ whole genome shotgun (WGS) entry which is preliminary data.</text>
</comment>
<dbReference type="PANTHER" id="PTHR37984:SF5">
    <property type="entry name" value="PROTEIN NYNRIN-LIKE"/>
    <property type="match status" value="1"/>
</dbReference>
<accession>A0AAV6PNS3</accession>
<proteinExistence type="predicted"/>